<dbReference type="InterPro" id="IPR039425">
    <property type="entry name" value="RNA_pol_sigma-70-like"/>
</dbReference>
<feature type="domain" description="RNA polymerase sigma-70 region 4" evidence="8">
    <location>
        <begin position="129"/>
        <end position="176"/>
    </location>
</feature>
<dbReference type="InterPro" id="IPR013325">
    <property type="entry name" value="RNA_pol_sigma_r2"/>
</dbReference>
<evidence type="ECO:0000313" key="10">
    <source>
        <dbReference type="Proteomes" id="UP000316598"/>
    </source>
</evidence>
<organism evidence="9 10">
    <name type="scientific">Rubripirellula amarantea</name>
    <dbReference type="NCBI Taxonomy" id="2527999"/>
    <lineage>
        <taxon>Bacteria</taxon>
        <taxon>Pseudomonadati</taxon>
        <taxon>Planctomycetota</taxon>
        <taxon>Planctomycetia</taxon>
        <taxon>Pirellulales</taxon>
        <taxon>Pirellulaceae</taxon>
        <taxon>Rubripirellula</taxon>
    </lineage>
</organism>
<dbReference type="Proteomes" id="UP000316598">
    <property type="component" value="Unassembled WGS sequence"/>
</dbReference>
<dbReference type="InterPro" id="IPR013324">
    <property type="entry name" value="RNA_pol_sigma_r3/r4-like"/>
</dbReference>
<dbReference type="GO" id="GO:0003677">
    <property type="term" value="F:DNA binding"/>
    <property type="evidence" value="ECO:0007669"/>
    <property type="project" value="UniProtKB-KW"/>
</dbReference>
<dbReference type="PANTHER" id="PTHR43133">
    <property type="entry name" value="RNA POLYMERASE ECF-TYPE SIGMA FACTO"/>
    <property type="match status" value="1"/>
</dbReference>
<dbReference type="InterPro" id="IPR036388">
    <property type="entry name" value="WH-like_DNA-bd_sf"/>
</dbReference>
<dbReference type="NCBIfam" id="TIGR02937">
    <property type="entry name" value="sigma70-ECF"/>
    <property type="match status" value="1"/>
</dbReference>
<evidence type="ECO:0000256" key="2">
    <source>
        <dbReference type="ARBA" id="ARBA00023015"/>
    </source>
</evidence>
<keyword evidence="4" id="KW-0238">DNA-binding</keyword>
<comment type="similarity">
    <text evidence="1">Belongs to the sigma-70 factor family. ECF subfamily.</text>
</comment>
<evidence type="ECO:0000256" key="6">
    <source>
        <dbReference type="SAM" id="MobiDB-lite"/>
    </source>
</evidence>
<dbReference type="Pfam" id="PF04545">
    <property type="entry name" value="Sigma70_r4"/>
    <property type="match status" value="1"/>
</dbReference>
<keyword evidence="2" id="KW-0805">Transcription regulation</keyword>
<evidence type="ECO:0000259" key="8">
    <source>
        <dbReference type="Pfam" id="PF04545"/>
    </source>
</evidence>
<keyword evidence="5" id="KW-0804">Transcription</keyword>
<reference evidence="9 10" key="1">
    <citation type="submission" date="2019-02" db="EMBL/GenBank/DDBJ databases">
        <title>Deep-cultivation of Planctomycetes and their phenomic and genomic characterization uncovers novel biology.</title>
        <authorList>
            <person name="Wiegand S."/>
            <person name="Jogler M."/>
            <person name="Boedeker C."/>
            <person name="Pinto D."/>
            <person name="Vollmers J."/>
            <person name="Rivas-Marin E."/>
            <person name="Kohn T."/>
            <person name="Peeters S.H."/>
            <person name="Heuer A."/>
            <person name="Rast P."/>
            <person name="Oberbeckmann S."/>
            <person name="Bunk B."/>
            <person name="Jeske O."/>
            <person name="Meyerdierks A."/>
            <person name="Storesund J.E."/>
            <person name="Kallscheuer N."/>
            <person name="Luecker S."/>
            <person name="Lage O.M."/>
            <person name="Pohl T."/>
            <person name="Merkel B.J."/>
            <person name="Hornburger P."/>
            <person name="Mueller R.-W."/>
            <person name="Bruemmer F."/>
            <person name="Labrenz M."/>
            <person name="Spormann A.M."/>
            <person name="Op Den Camp H."/>
            <person name="Overmann J."/>
            <person name="Amann R."/>
            <person name="Jetten M.S.M."/>
            <person name="Mascher T."/>
            <person name="Medema M.H."/>
            <person name="Devos D.P."/>
            <person name="Kaster A.-K."/>
            <person name="Ovreas L."/>
            <person name="Rohde M."/>
            <person name="Galperin M.Y."/>
            <person name="Jogler C."/>
        </authorList>
    </citation>
    <scope>NUCLEOTIDE SEQUENCE [LARGE SCALE GENOMIC DNA]</scope>
    <source>
        <strain evidence="9 10">Pla22</strain>
    </source>
</reference>
<dbReference type="Gene3D" id="1.10.10.10">
    <property type="entry name" value="Winged helix-like DNA-binding domain superfamily/Winged helix DNA-binding domain"/>
    <property type="match status" value="1"/>
</dbReference>
<dbReference type="PANTHER" id="PTHR43133:SF8">
    <property type="entry name" value="RNA POLYMERASE SIGMA FACTOR HI_1459-RELATED"/>
    <property type="match status" value="1"/>
</dbReference>
<evidence type="ECO:0000256" key="5">
    <source>
        <dbReference type="ARBA" id="ARBA00023163"/>
    </source>
</evidence>
<evidence type="ECO:0000256" key="4">
    <source>
        <dbReference type="ARBA" id="ARBA00023125"/>
    </source>
</evidence>
<feature type="domain" description="RNA polymerase sigma-70 region 2" evidence="7">
    <location>
        <begin position="26"/>
        <end position="94"/>
    </location>
</feature>
<dbReference type="AlphaFoldDB" id="A0A5C5WVZ5"/>
<keyword evidence="3" id="KW-0731">Sigma factor</keyword>
<evidence type="ECO:0000313" key="9">
    <source>
        <dbReference type="EMBL" id="TWT54153.1"/>
    </source>
</evidence>
<evidence type="ECO:0000259" key="7">
    <source>
        <dbReference type="Pfam" id="PF04542"/>
    </source>
</evidence>
<accession>A0A5C5WVZ5</accession>
<evidence type="ECO:0000256" key="1">
    <source>
        <dbReference type="ARBA" id="ARBA00010641"/>
    </source>
</evidence>
<proteinExistence type="inferred from homology"/>
<dbReference type="GO" id="GO:0006352">
    <property type="term" value="P:DNA-templated transcription initiation"/>
    <property type="evidence" value="ECO:0007669"/>
    <property type="project" value="InterPro"/>
</dbReference>
<dbReference type="GO" id="GO:0016987">
    <property type="term" value="F:sigma factor activity"/>
    <property type="evidence" value="ECO:0007669"/>
    <property type="project" value="UniProtKB-KW"/>
</dbReference>
<dbReference type="Gene3D" id="1.10.1740.10">
    <property type="match status" value="1"/>
</dbReference>
<dbReference type="EMBL" id="SJPI01000001">
    <property type="protein sequence ID" value="TWT54153.1"/>
    <property type="molecule type" value="Genomic_DNA"/>
</dbReference>
<protein>
    <submittedName>
        <fullName evidence="9">RNA polymerase sigma factor SigX</fullName>
    </submittedName>
</protein>
<dbReference type="SUPFAM" id="SSF88946">
    <property type="entry name" value="Sigma2 domain of RNA polymerase sigma factors"/>
    <property type="match status" value="1"/>
</dbReference>
<sequence>MSVPKTYKESATPEPDGEEQLGPTALIERHSRGVWRYLRMLGCDCSTADDLTQETFLRVLRRDTFVQHSESATASYLRRTAYNLLVSDHRKHKRVRTVAEASVIDEIWDRWAGKDLAGDQAIEALKVCFSQLTDRAQLALQMRFKEEASRIEIADALGISDHGARNLMQRAKATLKECVEIQAQRIDSK</sequence>
<dbReference type="InterPro" id="IPR014284">
    <property type="entry name" value="RNA_pol_sigma-70_dom"/>
</dbReference>
<dbReference type="InterPro" id="IPR007627">
    <property type="entry name" value="RNA_pol_sigma70_r2"/>
</dbReference>
<dbReference type="InterPro" id="IPR007630">
    <property type="entry name" value="RNA_pol_sigma70_r4"/>
</dbReference>
<dbReference type="SUPFAM" id="SSF88659">
    <property type="entry name" value="Sigma3 and sigma4 domains of RNA polymerase sigma factors"/>
    <property type="match status" value="1"/>
</dbReference>
<dbReference type="Pfam" id="PF04542">
    <property type="entry name" value="Sigma70_r2"/>
    <property type="match status" value="1"/>
</dbReference>
<evidence type="ECO:0000256" key="3">
    <source>
        <dbReference type="ARBA" id="ARBA00023082"/>
    </source>
</evidence>
<gene>
    <name evidence="9" type="ORF">Pla22_17880</name>
</gene>
<comment type="caution">
    <text evidence="9">The sequence shown here is derived from an EMBL/GenBank/DDBJ whole genome shotgun (WGS) entry which is preliminary data.</text>
</comment>
<keyword evidence="10" id="KW-1185">Reference proteome</keyword>
<name>A0A5C5WVZ5_9BACT</name>
<feature type="region of interest" description="Disordered" evidence="6">
    <location>
        <begin position="1"/>
        <end position="22"/>
    </location>
</feature>